<comment type="caution">
    <text evidence="2">The sequence shown here is derived from an EMBL/GenBank/DDBJ whole genome shotgun (WGS) entry which is preliminary data.</text>
</comment>
<accession>A0ABW6IP72</accession>
<name>A0ABW6IP72_STRWE</name>
<protein>
    <submittedName>
        <fullName evidence="2">Esterase/lipase family protein</fullName>
    </submittedName>
</protein>
<proteinExistence type="predicted"/>
<dbReference type="PANTHER" id="PTHR37574:SF1">
    <property type="entry name" value="LIPASE B"/>
    <property type="match status" value="1"/>
</dbReference>
<reference evidence="2 3" key="1">
    <citation type="submission" date="2024-09" db="EMBL/GenBank/DDBJ databases">
        <title>The Natural Products Discovery Center: Release of the First 8490 Sequenced Strains for Exploring Actinobacteria Biosynthetic Diversity.</title>
        <authorList>
            <person name="Kalkreuter E."/>
            <person name="Kautsar S.A."/>
            <person name="Yang D."/>
            <person name="Bader C.D."/>
            <person name="Teijaro C.N."/>
            <person name="Fluegel L."/>
            <person name="Davis C.M."/>
            <person name="Simpson J.R."/>
            <person name="Lauterbach L."/>
            <person name="Steele A.D."/>
            <person name="Gui C."/>
            <person name="Meng S."/>
            <person name="Li G."/>
            <person name="Viehrig K."/>
            <person name="Ye F."/>
            <person name="Su P."/>
            <person name="Kiefer A.F."/>
            <person name="Nichols A."/>
            <person name="Cepeda A.J."/>
            <person name="Yan W."/>
            <person name="Fan B."/>
            <person name="Jiang Y."/>
            <person name="Adhikari A."/>
            <person name="Zheng C.-J."/>
            <person name="Schuster L."/>
            <person name="Cowan T.M."/>
            <person name="Smanski M.J."/>
            <person name="Chevrette M.G."/>
            <person name="De Carvalho L.P.S."/>
            <person name="Shen B."/>
        </authorList>
    </citation>
    <scope>NUCLEOTIDE SEQUENCE [LARGE SCALE GENOMIC DNA]</scope>
    <source>
        <strain evidence="2 3">NPDC056472</strain>
    </source>
</reference>
<dbReference type="Proteomes" id="UP001600424">
    <property type="component" value="Unassembled WGS sequence"/>
</dbReference>
<dbReference type="SUPFAM" id="SSF53474">
    <property type="entry name" value="alpha/beta-Hydrolases"/>
    <property type="match status" value="1"/>
</dbReference>
<dbReference type="InterPro" id="IPR053228">
    <property type="entry name" value="Stereospecific_Lipase"/>
</dbReference>
<organism evidence="2 3">
    <name type="scientific">Streptomyces wedmorensis</name>
    <dbReference type="NCBI Taxonomy" id="43759"/>
    <lineage>
        <taxon>Bacteria</taxon>
        <taxon>Bacillati</taxon>
        <taxon>Actinomycetota</taxon>
        <taxon>Actinomycetes</taxon>
        <taxon>Kitasatosporales</taxon>
        <taxon>Streptomycetaceae</taxon>
        <taxon>Streptomyces</taxon>
    </lineage>
</organism>
<evidence type="ECO:0000313" key="2">
    <source>
        <dbReference type="EMBL" id="MFE5978972.1"/>
    </source>
</evidence>
<evidence type="ECO:0000256" key="1">
    <source>
        <dbReference type="SAM" id="SignalP"/>
    </source>
</evidence>
<dbReference type="RefSeq" id="WP_386255957.1">
    <property type="nucleotide sequence ID" value="NZ_JBHTRV010000003.1"/>
</dbReference>
<feature type="signal peptide" evidence="1">
    <location>
        <begin position="1"/>
        <end position="37"/>
    </location>
</feature>
<dbReference type="InterPro" id="IPR006311">
    <property type="entry name" value="TAT_signal"/>
</dbReference>
<dbReference type="Gene3D" id="3.40.50.1820">
    <property type="entry name" value="alpha/beta hydrolase"/>
    <property type="match status" value="1"/>
</dbReference>
<keyword evidence="3" id="KW-1185">Reference proteome</keyword>
<keyword evidence="1" id="KW-0732">Signal</keyword>
<dbReference type="PANTHER" id="PTHR37574">
    <property type="entry name" value="LIPASE B"/>
    <property type="match status" value="1"/>
</dbReference>
<gene>
    <name evidence="2" type="ORF">ACFQ63_04600</name>
</gene>
<dbReference type="EMBL" id="JBHTRV010000003">
    <property type="protein sequence ID" value="MFE5978972.1"/>
    <property type="molecule type" value="Genomic_DNA"/>
</dbReference>
<dbReference type="InterPro" id="IPR029058">
    <property type="entry name" value="AB_hydrolase_fold"/>
</dbReference>
<evidence type="ECO:0000313" key="3">
    <source>
        <dbReference type="Proteomes" id="UP001600424"/>
    </source>
</evidence>
<dbReference type="InterPro" id="IPR002918">
    <property type="entry name" value="Lipase_EstA/Esterase_EstB"/>
</dbReference>
<feature type="chain" id="PRO_5045930471" evidence="1">
    <location>
        <begin position="38"/>
        <end position="329"/>
    </location>
</feature>
<dbReference type="Pfam" id="PF01674">
    <property type="entry name" value="Lipase_2"/>
    <property type="match status" value="1"/>
</dbReference>
<sequence>MTRLWNPSRSRALKVLAAAMLGLFVAVLPGTTSPAAAAVDGPPLNTPVSVLDAALSCPGTFLHPDREPVLLVHGTSSTYDETWEWGYSPALRDAGYDVCGVDLPNRAMGDIQVATEYVVHAIDRIHATTGRKVDVIGHSQGNMEIRWALKWWPSLQAQVDDAVFVADPGHGIGGGNLLCTGSCAPAMHQFRIGSNFLVALNAVDETPGSVSYTNLYSLTDEAIVPVTTAPLDGARNISMQGVCPGRTVGHFSFLYDAVAYRLVIDALSHSGTAEPARLPLGTCLDVNLPGVSPSEASTATAIAAANLNAEVLNATKFPAEPPLRAYTQP</sequence>
<dbReference type="PROSITE" id="PS51318">
    <property type="entry name" value="TAT"/>
    <property type="match status" value="1"/>
</dbReference>